<keyword evidence="8" id="KW-1185">Reference proteome</keyword>
<dbReference type="Gene3D" id="2.160.20.10">
    <property type="entry name" value="Single-stranded right-handed beta-helix, Pectin lyase-like"/>
    <property type="match status" value="2"/>
</dbReference>
<evidence type="ECO:0000256" key="2">
    <source>
        <dbReference type="SAM" id="SignalP"/>
    </source>
</evidence>
<dbReference type="Pfam" id="PF11721">
    <property type="entry name" value="Malectin"/>
    <property type="match status" value="2"/>
</dbReference>
<dbReference type="InterPro" id="IPR008979">
    <property type="entry name" value="Galactose-bd-like_sf"/>
</dbReference>
<dbReference type="Gene3D" id="2.60.120.430">
    <property type="entry name" value="Galactose-binding lectin"/>
    <property type="match status" value="2"/>
</dbReference>
<sequence length="1253" mass="139884">MKAHFLVVFILVLNAFPISVALAANYYISSETGDDSRSLEEAQNPATPWKSIAKVNFIFNSLKPGDALLFKRGETFYGSLHLSASGTASSPLKIGEYGSGVKPILTSFQTIEKWKSLGNGLYESLDVVDSDEVQVLLINGQRHEMGRYPNIDAANSGYLNIEKVETNVIKSALLGSSPNWEGGNVVIRTKDWVINNYTVLSHSGGQVRYDANISQYKAEEGYGFFISNHLGTLDSFGEWYFNPSSKKISVYLADQSPKNLKIEVSTLDNLLTKDYRDQYINIESIHFKGANKNIIQLEGGNDIKINNVEIDYAGEDGIHALSVIRLLIENNNISNVYNNGLNLRYGNDEAIVQNNTISHTATMAGRTQNDDAAGIGIFVGGENILVHNNSVINTGFNGIQFSGNYIEIRNNYVDNFCLIKSDGGGIYTFGGTSYQKYFGRKIEGNIVINGIGNPAGSPKREVGSNLLVEGIFLDDNSNNIEIIGNTVANTSNSGLKIANGNSITVDNNLFFNNGNALSIGNSTTGNDTRNNRIVNNQFFTKHIDQNSYFINTYKDDISQMASFDKNYFFRPMGDEFSILNQYQKNGEKKRLLHDLNEWKSKYNKDQNSTSNTVDISTYSIHKVIGESIYANSTFDENINELSCSNCLETWDAESKLSGGALKVSSSTQSSIKINLGTLKQDKTYVLSFKSYATKPTHLEFNLRFSDSPWERLSPIKTFRINEQVSSYEAIFTPYQDVEEVSLMVHFNAEESITYWLDDLEFVEVEATLISPDDLMLFKYNPSNTNKTINLSGVYVNAKLEQYSGKVILPPYGALALFRTSDTNNPNESQDELYYHTGEEASIEYDGQTFEPIKSAYITSSSSTYKNTNASNEQLFQSERFANELTFQIPVENGAYTIKTYHNELYFGKGGATAQKGNRVFDIYIEEELVKEDLDLFVQSNNWEETLTFESVQITDGLLDLKLISSANNATISGLAIISENRIDSPDGEFTFFLNTGGQREATLIGKTFVAESEKAIFFNDESSRFENIDLDVEQLFQTERNGKHLVYSIPVPSGNYTLFTFHNELWFGQNGVPEKAASRVFDISIEDEVLTSDFDLFVENNNSPTILSFDNIAVTDGHLTLEMISKLNNASISGIAIIGNGAKNSELVVELKNLQAYYYNISDKESPNEKINYRIFPNPTKGEANLEIGAGMEKGTVVIYNSNGHLVNKFDWDKPTNNNKLSIPLENLSMGIYFINVIDERNLLFRQKLIISP</sequence>
<dbReference type="EMBL" id="CP002955">
    <property type="protein sequence ID" value="AEL27694.1"/>
    <property type="molecule type" value="Genomic_DNA"/>
</dbReference>
<dbReference type="RefSeq" id="WP_014021979.1">
    <property type="nucleotide sequence ID" value="NC_015914.1"/>
</dbReference>
<dbReference type="InterPro" id="IPR039448">
    <property type="entry name" value="Beta_helix"/>
</dbReference>
<dbReference type="InterPro" id="IPR021720">
    <property type="entry name" value="Malectin_dom"/>
</dbReference>
<evidence type="ECO:0000259" key="4">
    <source>
        <dbReference type="Pfam" id="PF11721"/>
    </source>
</evidence>
<evidence type="ECO:0000313" key="8">
    <source>
        <dbReference type="Proteomes" id="UP000001635"/>
    </source>
</evidence>
<dbReference type="GO" id="GO:0016798">
    <property type="term" value="F:hydrolase activity, acting on glycosyl bonds"/>
    <property type="evidence" value="ECO:0007669"/>
    <property type="project" value="InterPro"/>
</dbReference>
<dbReference type="Pfam" id="PF13229">
    <property type="entry name" value="Beta_helix"/>
    <property type="match status" value="1"/>
</dbReference>
<reference evidence="8" key="1">
    <citation type="submission" date="2011-07" db="EMBL/GenBank/DDBJ databases">
        <title>The complete genome of Cyclobacterium marinum DSM 745.</title>
        <authorList>
            <person name="Lucas S."/>
            <person name="Han J."/>
            <person name="Lapidus A."/>
            <person name="Bruce D."/>
            <person name="Goodwin L."/>
            <person name="Pitluck S."/>
            <person name="Peters L."/>
            <person name="Kyrpides N."/>
            <person name="Mavromatis K."/>
            <person name="Ivanova N."/>
            <person name="Ovchinnikova G."/>
            <person name="Chertkov O."/>
            <person name="Detter J.C."/>
            <person name="Tapia R."/>
            <person name="Han C."/>
            <person name="Land M."/>
            <person name="Hauser L."/>
            <person name="Markowitz V."/>
            <person name="Cheng J.-F."/>
            <person name="Hugenholtz P."/>
            <person name="Woyke T."/>
            <person name="Wu D."/>
            <person name="Tindall B."/>
            <person name="Schuetze A."/>
            <person name="Brambilla E."/>
            <person name="Klenk H.-P."/>
            <person name="Eisen J.A."/>
        </authorList>
    </citation>
    <scope>NUCLEOTIDE SEQUENCE [LARGE SCALE GENOMIC DNA]</scope>
    <source>
        <strain evidence="8">ATCC 25205 / DSM 745 / LMG 13164 / NCIMB 1802</strain>
    </source>
</reference>
<dbReference type="AlphaFoldDB" id="G0J761"/>
<proteinExistence type="predicted"/>
<dbReference type="PANTHER" id="PTHR36453:SF1">
    <property type="entry name" value="RIGHT HANDED BETA HELIX DOMAIN-CONTAINING PROTEIN"/>
    <property type="match status" value="1"/>
</dbReference>
<feature type="domain" description="Right handed beta helix" evidence="5">
    <location>
        <begin position="277"/>
        <end position="433"/>
    </location>
</feature>
<organism evidence="7 8">
    <name type="scientific">Cyclobacterium marinum (strain ATCC 25205 / DSM 745 / LMG 13164 / NCIMB 1802)</name>
    <name type="common">Flectobacillus marinus</name>
    <dbReference type="NCBI Taxonomy" id="880070"/>
    <lineage>
        <taxon>Bacteria</taxon>
        <taxon>Pseudomonadati</taxon>
        <taxon>Bacteroidota</taxon>
        <taxon>Cytophagia</taxon>
        <taxon>Cytophagales</taxon>
        <taxon>Cyclobacteriaceae</taxon>
        <taxon>Cyclobacterium</taxon>
    </lineage>
</organism>
<dbReference type="eggNOG" id="COG4625">
    <property type="taxonomic scope" value="Bacteria"/>
</dbReference>
<dbReference type="SUPFAM" id="SSF51126">
    <property type="entry name" value="Pectin lyase-like"/>
    <property type="match status" value="1"/>
</dbReference>
<dbReference type="HOGENOM" id="CLU_247476_0_0_10"/>
<name>G0J761_CYCMS</name>
<dbReference type="Proteomes" id="UP000001635">
    <property type="component" value="Chromosome"/>
</dbReference>
<dbReference type="KEGG" id="cmr:Cycma_3985"/>
<evidence type="ECO:0000259" key="3">
    <source>
        <dbReference type="Pfam" id="PF02018"/>
    </source>
</evidence>
<dbReference type="Pfam" id="PF02018">
    <property type="entry name" value="CBM_4_9"/>
    <property type="match status" value="1"/>
</dbReference>
<evidence type="ECO:0000313" key="7">
    <source>
        <dbReference type="EMBL" id="AEL27694.1"/>
    </source>
</evidence>
<evidence type="ECO:0000256" key="1">
    <source>
        <dbReference type="ARBA" id="ARBA00022801"/>
    </source>
</evidence>
<dbReference type="InterPro" id="IPR026444">
    <property type="entry name" value="Secre_tail"/>
</dbReference>
<feature type="domain" description="Malectin" evidence="4">
    <location>
        <begin position="993"/>
        <end position="1128"/>
    </location>
</feature>
<dbReference type="InterPro" id="IPR003305">
    <property type="entry name" value="CenC_carb-bd"/>
</dbReference>
<evidence type="ECO:0000259" key="6">
    <source>
        <dbReference type="Pfam" id="PF18962"/>
    </source>
</evidence>
<dbReference type="Pfam" id="PF18962">
    <property type="entry name" value="Por_Secre_tail"/>
    <property type="match status" value="1"/>
</dbReference>
<protein>
    <submittedName>
        <fullName evidence="7">Parallel beta-helix repeat containing protein</fullName>
    </submittedName>
</protein>
<dbReference type="OrthoDB" id="976933at2"/>
<feature type="signal peptide" evidence="2">
    <location>
        <begin position="1"/>
        <end position="23"/>
    </location>
</feature>
<dbReference type="InterPro" id="IPR012334">
    <property type="entry name" value="Pectin_lyas_fold"/>
</dbReference>
<dbReference type="SMART" id="SM00710">
    <property type="entry name" value="PbH1"/>
    <property type="match status" value="7"/>
</dbReference>
<accession>G0J761</accession>
<dbReference type="SUPFAM" id="SSF49785">
    <property type="entry name" value="Galactose-binding domain-like"/>
    <property type="match status" value="1"/>
</dbReference>
<feature type="domain" description="Secretion system C-terminal sorting" evidence="6">
    <location>
        <begin position="1175"/>
        <end position="1251"/>
    </location>
</feature>
<feature type="chain" id="PRO_5003401687" evidence="2">
    <location>
        <begin position="24"/>
        <end position="1253"/>
    </location>
</feature>
<evidence type="ECO:0000259" key="5">
    <source>
        <dbReference type="Pfam" id="PF13229"/>
    </source>
</evidence>
<feature type="domain" description="CBM-cenC" evidence="3">
    <location>
        <begin position="628"/>
        <end position="746"/>
    </location>
</feature>
<gene>
    <name evidence="7" type="ordered locus">Cycma_3985</name>
</gene>
<dbReference type="NCBIfam" id="TIGR04183">
    <property type="entry name" value="Por_Secre_tail"/>
    <property type="match status" value="1"/>
</dbReference>
<dbReference type="InterPro" id="IPR006626">
    <property type="entry name" value="PbH1"/>
</dbReference>
<keyword evidence="2" id="KW-0732">Signal</keyword>
<dbReference type="Gene3D" id="2.60.120.260">
    <property type="entry name" value="Galactose-binding domain-like"/>
    <property type="match status" value="1"/>
</dbReference>
<dbReference type="eggNOG" id="COG3291">
    <property type="taxonomic scope" value="Bacteria"/>
</dbReference>
<feature type="domain" description="Malectin" evidence="4">
    <location>
        <begin position="842"/>
        <end position="969"/>
    </location>
</feature>
<dbReference type="STRING" id="880070.Cycma_3985"/>
<keyword evidence="1" id="KW-0378">Hydrolase</keyword>
<dbReference type="InterPro" id="IPR011050">
    <property type="entry name" value="Pectin_lyase_fold/virulence"/>
</dbReference>
<dbReference type="PANTHER" id="PTHR36453">
    <property type="entry name" value="SECRETED PROTEIN-RELATED"/>
    <property type="match status" value="1"/>
</dbReference>